<organism evidence="2 3">
    <name type="scientific">Rhizomicrobium palustre</name>
    <dbReference type="NCBI Taxonomy" id="189966"/>
    <lineage>
        <taxon>Bacteria</taxon>
        <taxon>Pseudomonadati</taxon>
        <taxon>Pseudomonadota</taxon>
        <taxon>Alphaproteobacteria</taxon>
        <taxon>Micropepsales</taxon>
        <taxon>Micropepsaceae</taxon>
        <taxon>Rhizomicrobium</taxon>
    </lineage>
</organism>
<dbReference type="InterPro" id="IPR029044">
    <property type="entry name" value="Nucleotide-diphossugar_trans"/>
</dbReference>
<protein>
    <submittedName>
        <fullName evidence="2">Glycosyltransferase involved in cell wall biosynthesis</fullName>
    </submittedName>
</protein>
<comment type="caution">
    <text evidence="2">The sequence shown here is derived from an EMBL/GenBank/DDBJ whole genome shotgun (WGS) entry which is preliminary data.</text>
</comment>
<dbReference type="Pfam" id="PF00535">
    <property type="entry name" value="Glycos_transf_2"/>
    <property type="match status" value="1"/>
</dbReference>
<reference evidence="2 3" key="1">
    <citation type="submission" date="2020-03" db="EMBL/GenBank/DDBJ databases">
        <title>Genomic Encyclopedia of Type Strains, Phase IV (KMG-IV): sequencing the most valuable type-strain genomes for metagenomic binning, comparative biology and taxonomic classification.</title>
        <authorList>
            <person name="Goeker M."/>
        </authorList>
    </citation>
    <scope>NUCLEOTIDE SEQUENCE [LARGE SCALE GENOMIC DNA]</scope>
    <source>
        <strain evidence="2 3">DSM 19867</strain>
    </source>
</reference>
<dbReference type="InterPro" id="IPR001173">
    <property type="entry name" value="Glyco_trans_2-like"/>
</dbReference>
<proteinExistence type="predicted"/>
<evidence type="ECO:0000313" key="2">
    <source>
        <dbReference type="EMBL" id="NIK86902.1"/>
    </source>
</evidence>
<gene>
    <name evidence="2" type="ORF">FHS83_000220</name>
</gene>
<dbReference type="Gene3D" id="3.90.550.10">
    <property type="entry name" value="Spore Coat Polysaccharide Biosynthesis Protein SpsA, Chain A"/>
    <property type="match status" value="1"/>
</dbReference>
<feature type="domain" description="Glycosyltransferase 2-like" evidence="1">
    <location>
        <begin position="6"/>
        <end position="115"/>
    </location>
</feature>
<dbReference type="RefSeq" id="WP_167080015.1">
    <property type="nucleotide sequence ID" value="NZ_BAAADC010000001.1"/>
</dbReference>
<accession>A0A846MUW7</accession>
<dbReference type="Proteomes" id="UP000570514">
    <property type="component" value="Unassembled WGS sequence"/>
</dbReference>
<dbReference type="AlphaFoldDB" id="A0A846MUW7"/>
<keyword evidence="3" id="KW-1185">Reference proteome</keyword>
<name>A0A846MUW7_9PROT</name>
<dbReference type="EMBL" id="JAASRM010000001">
    <property type="protein sequence ID" value="NIK86902.1"/>
    <property type="molecule type" value="Genomic_DNA"/>
</dbReference>
<sequence length="330" mass="36900">MEAILTILIPTYDRPDKVKALVNQLLPQRSGQWKLVIFDNHSPTPVRDLVPEDVEVVRHSANIGSGGNFPRCFEYAQTEWVWLIGDDDTIDPDGVQRALDAIAMYPDAAVINFGAPGFTDSRTTPVICHGMDEYLARCDSPTHMVWMSANIYARKHYLANLRYGYRFGNTMSCQYVLLLLALLDGKEVVLLPDVVTRPPAEAPPDAGNHGERVLSQVALLDLPFTARQRKAFAQMLHKSFAKLISDAIHTCYLVDSGIERSETLYLFSLRWSHMVIAERSFVVGAAALACRIMLGNKLGRFLLRSLAYAKGKLTGKKFVAEAARPRFFRA</sequence>
<keyword evidence="2" id="KW-0808">Transferase</keyword>
<evidence type="ECO:0000259" key="1">
    <source>
        <dbReference type="Pfam" id="PF00535"/>
    </source>
</evidence>
<dbReference type="GO" id="GO:0016740">
    <property type="term" value="F:transferase activity"/>
    <property type="evidence" value="ECO:0007669"/>
    <property type="project" value="UniProtKB-KW"/>
</dbReference>
<dbReference type="InterPro" id="IPR050834">
    <property type="entry name" value="Glycosyltransf_2"/>
</dbReference>
<dbReference type="PANTHER" id="PTHR43685:SF2">
    <property type="entry name" value="GLYCOSYLTRANSFERASE 2-LIKE DOMAIN-CONTAINING PROTEIN"/>
    <property type="match status" value="1"/>
</dbReference>
<evidence type="ECO:0000313" key="3">
    <source>
        <dbReference type="Proteomes" id="UP000570514"/>
    </source>
</evidence>
<dbReference type="SUPFAM" id="SSF53448">
    <property type="entry name" value="Nucleotide-diphospho-sugar transferases"/>
    <property type="match status" value="1"/>
</dbReference>
<dbReference type="PANTHER" id="PTHR43685">
    <property type="entry name" value="GLYCOSYLTRANSFERASE"/>
    <property type="match status" value="1"/>
</dbReference>